<dbReference type="GO" id="GO:0032259">
    <property type="term" value="P:methylation"/>
    <property type="evidence" value="ECO:0007669"/>
    <property type="project" value="UniProtKB-KW"/>
</dbReference>
<name>A0A6B2NJ83_9RHOB</name>
<keyword evidence="2" id="KW-0808">Transferase</keyword>
<dbReference type="Pfam" id="PF08241">
    <property type="entry name" value="Methyltransf_11"/>
    <property type="match status" value="1"/>
</dbReference>
<dbReference type="RefSeq" id="WP_164128210.1">
    <property type="nucleotide sequence ID" value="NZ_JAAGOX010000007.1"/>
</dbReference>
<comment type="caution">
    <text evidence="2">The sequence shown here is derived from an EMBL/GenBank/DDBJ whole genome shotgun (WGS) entry which is preliminary data.</text>
</comment>
<sequence>MIEFHGTCPVCGSAEGFESQDAWFRDHLFCRGCGSIPRERIFTWALETFRPEWRQMQIHECAPSERAVSRRLAKECKGYIGSQYFSDVPRGEMRDGFRSEDLEALTFSDQSLHLHLHLDVMEHVNRPDRAIREMCRTLRPGGLAIFTSPVYHDLAENDRRAIYFEDGVEHLAPPEYHGNPIDTEGGALVTFRFGRNFSTLIRMWEPNFAVTHLIPDDPSIGAVGGFRDVFVLRRIG</sequence>
<dbReference type="GO" id="GO:0008757">
    <property type="term" value="F:S-adenosylmethionine-dependent methyltransferase activity"/>
    <property type="evidence" value="ECO:0007669"/>
    <property type="project" value="InterPro"/>
</dbReference>
<dbReference type="SUPFAM" id="SSF53335">
    <property type="entry name" value="S-adenosyl-L-methionine-dependent methyltransferases"/>
    <property type="match status" value="1"/>
</dbReference>
<proteinExistence type="predicted"/>
<evidence type="ECO:0000259" key="1">
    <source>
        <dbReference type="Pfam" id="PF08241"/>
    </source>
</evidence>
<organism evidence="2">
    <name type="scientific">Ruegeria sp. PrR005</name>
    <dbReference type="NCBI Taxonomy" id="2706882"/>
    <lineage>
        <taxon>Bacteria</taxon>
        <taxon>Pseudomonadati</taxon>
        <taxon>Pseudomonadota</taxon>
        <taxon>Alphaproteobacteria</taxon>
        <taxon>Rhodobacterales</taxon>
        <taxon>Roseobacteraceae</taxon>
        <taxon>Ruegeria</taxon>
    </lineage>
</organism>
<dbReference type="Gene3D" id="3.40.50.150">
    <property type="entry name" value="Vaccinia Virus protein VP39"/>
    <property type="match status" value="1"/>
</dbReference>
<keyword evidence="2" id="KW-0489">Methyltransferase</keyword>
<evidence type="ECO:0000313" key="2">
    <source>
        <dbReference type="EMBL" id="NDW44242.1"/>
    </source>
</evidence>
<feature type="domain" description="Methyltransferase type 11" evidence="1">
    <location>
        <begin position="97"/>
        <end position="146"/>
    </location>
</feature>
<dbReference type="InterPro" id="IPR013216">
    <property type="entry name" value="Methyltransf_11"/>
</dbReference>
<gene>
    <name evidence="2" type="ORF">G0P99_04675</name>
</gene>
<dbReference type="InterPro" id="IPR029063">
    <property type="entry name" value="SAM-dependent_MTases_sf"/>
</dbReference>
<protein>
    <submittedName>
        <fullName evidence="2">Methyltransferase domain-containing protein</fullName>
    </submittedName>
</protein>
<reference evidence="2" key="1">
    <citation type="submission" date="2020-02" db="EMBL/GenBank/DDBJ databases">
        <title>Delineation of the pyrene-degrading pathway in Roseobacter clade bacteria by genomic analysis.</title>
        <authorList>
            <person name="Zhou H."/>
            <person name="Wang H."/>
        </authorList>
    </citation>
    <scope>NUCLEOTIDE SEQUENCE</scope>
    <source>
        <strain evidence="2">PrR005</strain>
    </source>
</reference>
<dbReference type="AlphaFoldDB" id="A0A6B2NJ83"/>
<accession>A0A6B2NJ83</accession>
<dbReference type="EMBL" id="JAAGOX010000007">
    <property type="protein sequence ID" value="NDW44242.1"/>
    <property type="molecule type" value="Genomic_DNA"/>
</dbReference>